<dbReference type="InterPro" id="IPR017517">
    <property type="entry name" value="Maleyloyr_isom"/>
</dbReference>
<dbReference type="GO" id="GO:0046872">
    <property type="term" value="F:metal ion binding"/>
    <property type="evidence" value="ECO:0007669"/>
    <property type="project" value="InterPro"/>
</dbReference>
<dbReference type="OrthoDB" id="5185819at2"/>
<dbReference type="Pfam" id="PF11716">
    <property type="entry name" value="MDMPI_N"/>
    <property type="match status" value="1"/>
</dbReference>
<dbReference type="RefSeq" id="WP_068019684.1">
    <property type="nucleotide sequence ID" value="NZ_QQAZ01000011.1"/>
</dbReference>
<dbReference type="AlphaFoldDB" id="A0A370GRT7"/>
<feature type="domain" description="Mycothiol-dependent maleylpyruvate isomerase metal-binding" evidence="1">
    <location>
        <begin position="17"/>
        <end position="134"/>
    </location>
</feature>
<dbReference type="InterPro" id="IPR024344">
    <property type="entry name" value="MDMPI_metal-binding"/>
</dbReference>
<organism evidence="2 3">
    <name type="scientific">Nocardia mexicana</name>
    <dbReference type="NCBI Taxonomy" id="279262"/>
    <lineage>
        <taxon>Bacteria</taxon>
        <taxon>Bacillati</taxon>
        <taxon>Actinomycetota</taxon>
        <taxon>Actinomycetes</taxon>
        <taxon>Mycobacteriales</taxon>
        <taxon>Nocardiaceae</taxon>
        <taxon>Nocardia</taxon>
    </lineage>
</organism>
<dbReference type="EMBL" id="QQAZ01000011">
    <property type="protein sequence ID" value="RDI46415.1"/>
    <property type="molecule type" value="Genomic_DNA"/>
</dbReference>
<dbReference type="SUPFAM" id="SSF109854">
    <property type="entry name" value="DinB/YfiT-like putative metalloenzymes"/>
    <property type="match status" value="1"/>
</dbReference>
<reference evidence="2 3" key="1">
    <citation type="submission" date="2018-07" db="EMBL/GenBank/DDBJ databases">
        <title>Genomic Encyclopedia of Type Strains, Phase IV (KMG-IV): sequencing the most valuable type-strain genomes for metagenomic binning, comparative biology and taxonomic classification.</title>
        <authorList>
            <person name="Goeker M."/>
        </authorList>
    </citation>
    <scope>NUCLEOTIDE SEQUENCE [LARGE SCALE GENOMIC DNA]</scope>
    <source>
        <strain evidence="2 3">DSM 44952</strain>
    </source>
</reference>
<dbReference type="NCBIfam" id="TIGR03086">
    <property type="entry name" value="TIGR03086 family metal-binding protein"/>
    <property type="match status" value="1"/>
</dbReference>
<evidence type="ECO:0000313" key="2">
    <source>
        <dbReference type="EMBL" id="RDI46415.1"/>
    </source>
</evidence>
<name>A0A370GRT7_9NOCA</name>
<sequence>MDGTDAEIVDPRPQFGRALDQAGRLVRAVRPGELAEPTPCTEYDVRALCGHMTGVLHKLARLGAGQSAAGLPDVADIGDDCAGAFEGARAEVEHVWQHDAVLDRTITLPWATLPGRDTLTAYTHEFTVHSWDLAHATSRLAGLDPDLAAAALAWFSRYVPSEARDEEAGKFGPAVRISGDADIYTRLAAYVGRRP</sequence>
<keyword evidence="3" id="KW-1185">Reference proteome</keyword>
<dbReference type="Proteomes" id="UP000255355">
    <property type="component" value="Unassembled WGS sequence"/>
</dbReference>
<dbReference type="InterPro" id="IPR017520">
    <property type="entry name" value="CHP03086"/>
</dbReference>
<proteinExistence type="predicted"/>
<dbReference type="STRING" id="1210089.GCA_001613165_02962"/>
<gene>
    <name evidence="2" type="ORF">DFR68_111174</name>
</gene>
<evidence type="ECO:0000259" key="1">
    <source>
        <dbReference type="Pfam" id="PF11716"/>
    </source>
</evidence>
<accession>A0A370GRT7</accession>
<evidence type="ECO:0000313" key="3">
    <source>
        <dbReference type="Proteomes" id="UP000255355"/>
    </source>
</evidence>
<comment type="caution">
    <text evidence="2">The sequence shown here is derived from an EMBL/GenBank/DDBJ whole genome shotgun (WGS) entry which is preliminary data.</text>
</comment>
<dbReference type="NCBIfam" id="TIGR03083">
    <property type="entry name" value="maleylpyruvate isomerase family mycothiol-dependent enzyme"/>
    <property type="match status" value="1"/>
</dbReference>
<dbReference type="InterPro" id="IPR034660">
    <property type="entry name" value="DinB/YfiT-like"/>
</dbReference>
<protein>
    <submittedName>
        <fullName evidence="2">Uncharacterized protein (TIGR03086 family)</fullName>
    </submittedName>
</protein>